<dbReference type="EMBL" id="CP042829">
    <property type="protein sequence ID" value="QFG03063.1"/>
    <property type="molecule type" value="Genomic_DNA"/>
</dbReference>
<proteinExistence type="predicted"/>
<dbReference type="RefSeq" id="WP_158066980.1">
    <property type="nucleotide sequence ID" value="NZ_CP042829.1"/>
</dbReference>
<name>A0ABX6C317_9CHLR</name>
<evidence type="ECO:0000313" key="2">
    <source>
        <dbReference type="Proteomes" id="UP000326331"/>
    </source>
</evidence>
<keyword evidence="2" id="KW-1185">Reference proteome</keyword>
<evidence type="ECO:0000313" key="1">
    <source>
        <dbReference type="EMBL" id="QFG03063.1"/>
    </source>
</evidence>
<gene>
    <name evidence="1" type="ORF">Tbon_07065</name>
</gene>
<sequence length="216" mass="22491">MRRIIFALGIFSAAAVAGTWLLFTGGSPAADASPGSLDRDGRVVVWPGQADLARSEGDLLAADLLSDGRLSFEEYDRVTREFVACVEARGGQLARPLVPGPLQVYAIEFTFPPRAEGDAGAVAAASQATVDACASPTYARISAIWSQAHQPSPAQLRDAHVQLVGCLRAEGLEIPEAAAAGGSLLPFVRDNMEAFVRCSGPVSDALGMSPGYFAGT</sequence>
<organism evidence="1 2">
    <name type="scientific">Tepidiforma bonchosmolovskayae</name>
    <dbReference type="NCBI Taxonomy" id="2601677"/>
    <lineage>
        <taxon>Bacteria</taxon>
        <taxon>Bacillati</taxon>
        <taxon>Chloroflexota</taxon>
        <taxon>Tepidiformia</taxon>
        <taxon>Tepidiformales</taxon>
        <taxon>Tepidiformaceae</taxon>
        <taxon>Tepidiforma</taxon>
    </lineage>
</organism>
<reference evidence="1 2" key="1">
    <citation type="submission" date="2019-10" db="EMBL/GenBank/DDBJ databases">
        <title>Thermopilla bonchosmolovskayae gen. nov., sp. nov., a moderately thermophilic Chloroflexi bacterium from a Chukotka hot spring (Arctic, Russia), representing a novel classis Thermopillaia, which include previously uncultivated lineage OLB14.</title>
        <authorList>
            <person name="Kochetkova T.V."/>
            <person name="Zayulina K.S."/>
            <person name="Zhigarkov V.S."/>
            <person name="Minaev N.V."/>
            <person name="Novikov A."/>
            <person name="Toshchakov S.V."/>
            <person name="Elcheninov A.G."/>
            <person name="Kublanov I.V."/>
        </authorList>
    </citation>
    <scope>NUCLEOTIDE SEQUENCE [LARGE SCALE GENOMIC DNA]</scope>
    <source>
        <strain evidence="1 2">3753O</strain>
    </source>
</reference>
<dbReference type="Proteomes" id="UP000326331">
    <property type="component" value="Chromosome"/>
</dbReference>
<accession>A0ABX6C317</accession>
<protein>
    <submittedName>
        <fullName evidence="1">Uncharacterized protein</fullName>
    </submittedName>
</protein>